<feature type="transmembrane region" description="Helical" evidence="1">
    <location>
        <begin position="20"/>
        <end position="36"/>
    </location>
</feature>
<accession>A0A516Q2D5</accession>
<dbReference type="EMBL" id="CP041692">
    <property type="protein sequence ID" value="QDP97597.1"/>
    <property type="molecule type" value="Genomic_DNA"/>
</dbReference>
<organism evidence="3 4">
    <name type="scientific">Microlunatus elymi</name>
    <dbReference type="NCBI Taxonomy" id="2596828"/>
    <lineage>
        <taxon>Bacteria</taxon>
        <taxon>Bacillati</taxon>
        <taxon>Actinomycetota</taxon>
        <taxon>Actinomycetes</taxon>
        <taxon>Propionibacteriales</taxon>
        <taxon>Propionibacteriaceae</taxon>
        <taxon>Microlunatus</taxon>
    </lineage>
</organism>
<dbReference type="PANTHER" id="PTHR34351:SF1">
    <property type="entry name" value="SLR1927 PROTEIN"/>
    <property type="match status" value="1"/>
</dbReference>
<keyword evidence="1" id="KW-0812">Transmembrane</keyword>
<dbReference type="InterPro" id="IPR002881">
    <property type="entry name" value="DUF58"/>
</dbReference>
<evidence type="ECO:0000313" key="3">
    <source>
        <dbReference type="EMBL" id="QDP97597.1"/>
    </source>
</evidence>
<dbReference type="RefSeq" id="WP_143987555.1">
    <property type="nucleotide sequence ID" value="NZ_CP041692.1"/>
</dbReference>
<proteinExistence type="predicted"/>
<feature type="transmembrane region" description="Helical" evidence="1">
    <location>
        <begin position="42"/>
        <end position="59"/>
    </location>
</feature>
<feature type="domain" description="DUF58" evidence="2">
    <location>
        <begin position="206"/>
        <end position="334"/>
    </location>
</feature>
<dbReference type="OrthoDB" id="9812729at2"/>
<dbReference type="Proteomes" id="UP000319263">
    <property type="component" value="Chromosome"/>
</dbReference>
<name>A0A516Q2D5_9ACTN</name>
<keyword evidence="1" id="KW-1133">Transmembrane helix</keyword>
<gene>
    <name evidence="3" type="ORF">FOE78_18255</name>
</gene>
<dbReference type="AlphaFoldDB" id="A0A516Q2D5"/>
<dbReference type="PANTHER" id="PTHR34351">
    <property type="entry name" value="SLR1927 PROTEIN-RELATED"/>
    <property type="match status" value="1"/>
</dbReference>
<sequence length="443" mass="48207">MSDRRDRRPAHRLTVRGRLMLGLGIAVVVVSMIAGQRDVMRIGLLLLALPVVALILLGLSRLRLSSQRAIVPGRVQLGSPMVGRITLSLESRLPIGMVMLEDQIPPELGERPRFTIDRAGVTWRREVEFPLLGRVRGRWICGPLLVHTVDPFGLVRRDQQFVATSEVLVTPQIVQLTSITGSGGAGSSGESQPHRIGIVGADDVLIREYRHGDDVRRVHWRSTARRGDLMVRREEQAWDPAARIILDSRSGAHAGQGMRSSLEWAVSAAASIGLRFIDDGYRLDVFEADGTLDLGAVSGLNRTVTGDLLISRLTDLHPRRTYSLRYALEAAATDHGELLVAIMGRLSADDAHALLRTRGQHTHGLALLLDVDSFDRAAHAEPGAEEAPADPRRVAELNATAELLAGHGWRVVRVDRSMSVADAWAALDGSSRAPVEQTVAGAS</sequence>
<protein>
    <submittedName>
        <fullName evidence="3">DUF58 domain-containing protein</fullName>
    </submittedName>
</protein>
<dbReference type="Pfam" id="PF01882">
    <property type="entry name" value="DUF58"/>
    <property type="match status" value="1"/>
</dbReference>
<evidence type="ECO:0000259" key="2">
    <source>
        <dbReference type="Pfam" id="PF01882"/>
    </source>
</evidence>
<evidence type="ECO:0000256" key="1">
    <source>
        <dbReference type="SAM" id="Phobius"/>
    </source>
</evidence>
<reference evidence="3 4" key="1">
    <citation type="submission" date="2019-07" db="EMBL/GenBank/DDBJ databases">
        <title>Microlunatus dokdonensis sp. nov. isolated from the rhizospheric soil of the wild plant Elymus tsukushiensis.</title>
        <authorList>
            <person name="Ghim S.-Y."/>
            <person name="Hwang Y.-J."/>
            <person name="Son J.-S."/>
            <person name="Shin J.-H."/>
        </authorList>
    </citation>
    <scope>NUCLEOTIDE SEQUENCE [LARGE SCALE GENOMIC DNA]</scope>
    <source>
        <strain evidence="3 4">KUDC0627</strain>
    </source>
</reference>
<keyword evidence="4" id="KW-1185">Reference proteome</keyword>
<evidence type="ECO:0000313" key="4">
    <source>
        <dbReference type="Proteomes" id="UP000319263"/>
    </source>
</evidence>
<dbReference type="KEGG" id="mik:FOE78_18255"/>
<keyword evidence="1" id="KW-0472">Membrane</keyword>